<name>A0ABR2TIV7_9ROSI</name>
<evidence type="ECO:0000256" key="1">
    <source>
        <dbReference type="SAM" id="MobiDB-lite"/>
    </source>
</evidence>
<feature type="compositionally biased region" description="Low complexity" evidence="1">
    <location>
        <begin position="25"/>
        <end position="35"/>
    </location>
</feature>
<reference evidence="2 3" key="1">
    <citation type="journal article" date="2024" name="G3 (Bethesda)">
        <title>Genome assembly of Hibiscus sabdariffa L. provides insights into metabolisms of medicinal natural products.</title>
        <authorList>
            <person name="Kim T."/>
        </authorList>
    </citation>
    <scope>NUCLEOTIDE SEQUENCE [LARGE SCALE GENOMIC DNA]</scope>
    <source>
        <strain evidence="2">TK-2024</strain>
        <tissue evidence="2">Old leaves</tissue>
    </source>
</reference>
<gene>
    <name evidence="2" type="ORF">V6N11_022276</name>
</gene>
<comment type="caution">
    <text evidence="2">The sequence shown here is derived from an EMBL/GenBank/DDBJ whole genome shotgun (WGS) entry which is preliminary data.</text>
</comment>
<sequence length="70" mass="7738">MEKKLDFFSGLQDEVVRGLSHSRSRSNSPARARSPMAYRRSVSAAHGRSGFGWRGSRGLEEGWVGARIMG</sequence>
<proteinExistence type="predicted"/>
<dbReference type="Proteomes" id="UP001396334">
    <property type="component" value="Unassembled WGS sequence"/>
</dbReference>
<keyword evidence="3" id="KW-1185">Reference proteome</keyword>
<dbReference type="EMBL" id="JBBPBN010000005">
    <property type="protein sequence ID" value="KAK9037364.1"/>
    <property type="molecule type" value="Genomic_DNA"/>
</dbReference>
<evidence type="ECO:0000313" key="2">
    <source>
        <dbReference type="EMBL" id="KAK9037364.1"/>
    </source>
</evidence>
<evidence type="ECO:0000313" key="3">
    <source>
        <dbReference type="Proteomes" id="UP001396334"/>
    </source>
</evidence>
<feature type="region of interest" description="Disordered" evidence="1">
    <location>
        <begin position="18"/>
        <end position="48"/>
    </location>
</feature>
<accession>A0ABR2TIV7</accession>
<protein>
    <submittedName>
        <fullName evidence="2">Uncharacterized protein</fullName>
    </submittedName>
</protein>
<organism evidence="2 3">
    <name type="scientific">Hibiscus sabdariffa</name>
    <name type="common">roselle</name>
    <dbReference type="NCBI Taxonomy" id="183260"/>
    <lineage>
        <taxon>Eukaryota</taxon>
        <taxon>Viridiplantae</taxon>
        <taxon>Streptophyta</taxon>
        <taxon>Embryophyta</taxon>
        <taxon>Tracheophyta</taxon>
        <taxon>Spermatophyta</taxon>
        <taxon>Magnoliopsida</taxon>
        <taxon>eudicotyledons</taxon>
        <taxon>Gunneridae</taxon>
        <taxon>Pentapetalae</taxon>
        <taxon>rosids</taxon>
        <taxon>malvids</taxon>
        <taxon>Malvales</taxon>
        <taxon>Malvaceae</taxon>
        <taxon>Malvoideae</taxon>
        <taxon>Hibiscus</taxon>
    </lineage>
</organism>